<feature type="transmembrane region" description="Helical" evidence="5">
    <location>
        <begin position="90"/>
        <end position="109"/>
    </location>
</feature>
<dbReference type="SUPFAM" id="SSF103473">
    <property type="entry name" value="MFS general substrate transporter"/>
    <property type="match status" value="1"/>
</dbReference>
<keyword evidence="4 5" id="KW-0472">Membrane</keyword>
<dbReference type="AlphaFoldDB" id="A0AAD5KGR6"/>
<feature type="transmembrane region" description="Helical" evidence="5">
    <location>
        <begin position="60"/>
        <end position="78"/>
    </location>
</feature>
<dbReference type="InterPro" id="IPR011701">
    <property type="entry name" value="MFS"/>
</dbReference>
<evidence type="ECO:0000313" key="6">
    <source>
        <dbReference type="EMBL" id="KAI9551862.1"/>
    </source>
</evidence>
<comment type="caution">
    <text evidence="6">The sequence shown here is derived from an EMBL/GenBank/DDBJ whole genome shotgun (WGS) entry which is preliminary data.</text>
</comment>
<dbReference type="Pfam" id="PF07690">
    <property type="entry name" value="MFS_1"/>
    <property type="match status" value="1"/>
</dbReference>
<dbReference type="InterPro" id="IPR036259">
    <property type="entry name" value="MFS_trans_sf"/>
</dbReference>
<dbReference type="Proteomes" id="UP000820818">
    <property type="component" value="Linkage Group LG10"/>
</dbReference>
<evidence type="ECO:0000313" key="7">
    <source>
        <dbReference type="Proteomes" id="UP000820818"/>
    </source>
</evidence>
<accession>A0AAD5KGR6</accession>
<evidence type="ECO:0000256" key="2">
    <source>
        <dbReference type="ARBA" id="ARBA00022692"/>
    </source>
</evidence>
<keyword evidence="7" id="KW-1185">Reference proteome</keyword>
<feature type="transmembrane region" description="Helical" evidence="5">
    <location>
        <begin position="209"/>
        <end position="225"/>
    </location>
</feature>
<reference evidence="6 7" key="1">
    <citation type="submission" date="2022-05" db="EMBL/GenBank/DDBJ databases">
        <title>A multi-omics perspective on studying reproductive biology in Daphnia sinensis.</title>
        <authorList>
            <person name="Jia J."/>
        </authorList>
    </citation>
    <scope>NUCLEOTIDE SEQUENCE [LARGE SCALE GENOMIC DNA]</scope>
    <source>
        <strain evidence="6 7">WSL</strain>
    </source>
</reference>
<dbReference type="PANTHER" id="PTHR23507">
    <property type="entry name" value="ZGC:174356"/>
    <property type="match status" value="1"/>
</dbReference>
<evidence type="ECO:0000256" key="1">
    <source>
        <dbReference type="ARBA" id="ARBA00004141"/>
    </source>
</evidence>
<dbReference type="GO" id="GO:0016020">
    <property type="term" value="C:membrane"/>
    <property type="evidence" value="ECO:0007669"/>
    <property type="project" value="UniProtKB-SubCell"/>
</dbReference>
<feature type="transmembrane region" description="Helical" evidence="5">
    <location>
        <begin position="129"/>
        <end position="147"/>
    </location>
</feature>
<dbReference type="PANTHER" id="PTHR23507:SF1">
    <property type="entry name" value="FI18259P1-RELATED"/>
    <property type="match status" value="1"/>
</dbReference>
<dbReference type="EMBL" id="WJBH02000010">
    <property type="protein sequence ID" value="KAI9551862.1"/>
    <property type="molecule type" value="Genomic_DNA"/>
</dbReference>
<evidence type="ECO:0000256" key="4">
    <source>
        <dbReference type="ARBA" id="ARBA00023136"/>
    </source>
</evidence>
<feature type="transmembrane region" description="Helical" evidence="5">
    <location>
        <begin position="325"/>
        <end position="344"/>
    </location>
</feature>
<protein>
    <submittedName>
        <fullName evidence="6">Uncharacterized protein</fullName>
    </submittedName>
</protein>
<feature type="transmembrane region" description="Helical" evidence="5">
    <location>
        <begin position="232"/>
        <end position="250"/>
    </location>
</feature>
<organism evidence="6 7">
    <name type="scientific">Daphnia sinensis</name>
    <dbReference type="NCBI Taxonomy" id="1820382"/>
    <lineage>
        <taxon>Eukaryota</taxon>
        <taxon>Metazoa</taxon>
        <taxon>Ecdysozoa</taxon>
        <taxon>Arthropoda</taxon>
        <taxon>Crustacea</taxon>
        <taxon>Branchiopoda</taxon>
        <taxon>Diplostraca</taxon>
        <taxon>Cladocera</taxon>
        <taxon>Anomopoda</taxon>
        <taxon>Daphniidae</taxon>
        <taxon>Daphnia</taxon>
        <taxon>Daphnia similis group</taxon>
    </lineage>
</organism>
<evidence type="ECO:0000256" key="5">
    <source>
        <dbReference type="SAM" id="Phobius"/>
    </source>
</evidence>
<dbReference type="GO" id="GO:0022857">
    <property type="term" value="F:transmembrane transporter activity"/>
    <property type="evidence" value="ECO:0007669"/>
    <property type="project" value="InterPro"/>
</dbReference>
<proteinExistence type="predicted"/>
<sequence>MLFLKMVAEGNVTVIAETLQLDRSCRVNLNFTEEDCMAMDDGNHSDVQKAVQVYQNNFNYYQGLTASLLPILVIFLVGSISDRYGRKLPMVIVLGGFIVYAIVYLLVILNPSWPVEVLYAASLAVNATGSWVVFNMAVYSYLTDITTMETRTKRMGWMDAVWSMGRPLGTLLGVWLYRTLGYVTVYLWARAVLGWDVSQYSNWSGASDIFHQIGMVVWVGMASSYHLSDYTVAIFGLVSIAIWNIVLASIVDPCMWWLAIVATLLGAPKASIEPALRSLITSIPEKSDVGKTLAFLGLMESIWLMVDKSVYTHLYNALIQSFPQINFVVEGAISSILIGGLILLKRDSERLRDDNALRPSGNVIN</sequence>
<keyword evidence="3 5" id="KW-1133">Transmembrane helix</keyword>
<keyword evidence="2 5" id="KW-0812">Transmembrane</keyword>
<comment type="subcellular location">
    <subcellularLocation>
        <location evidence="1">Membrane</location>
        <topology evidence="1">Multi-pass membrane protein</topology>
    </subcellularLocation>
</comment>
<evidence type="ECO:0000256" key="3">
    <source>
        <dbReference type="ARBA" id="ARBA00022989"/>
    </source>
</evidence>
<name>A0AAD5KGR6_9CRUS</name>
<feature type="transmembrane region" description="Helical" evidence="5">
    <location>
        <begin position="168"/>
        <end position="189"/>
    </location>
</feature>
<dbReference type="Gene3D" id="1.20.1250.20">
    <property type="entry name" value="MFS general substrate transporter like domains"/>
    <property type="match status" value="1"/>
</dbReference>
<gene>
    <name evidence="6" type="ORF">GHT06_022198</name>
</gene>